<dbReference type="SMART" id="SM00256">
    <property type="entry name" value="FBOX"/>
    <property type="match status" value="1"/>
</dbReference>
<protein>
    <recommendedName>
        <fullName evidence="2">F-box domain-containing protein</fullName>
    </recommendedName>
</protein>
<dbReference type="Proteomes" id="UP001634393">
    <property type="component" value="Unassembled WGS sequence"/>
</dbReference>
<organism evidence="3 4">
    <name type="scientific">Penstemon smallii</name>
    <dbReference type="NCBI Taxonomy" id="265156"/>
    <lineage>
        <taxon>Eukaryota</taxon>
        <taxon>Viridiplantae</taxon>
        <taxon>Streptophyta</taxon>
        <taxon>Embryophyta</taxon>
        <taxon>Tracheophyta</taxon>
        <taxon>Spermatophyta</taxon>
        <taxon>Magnoliopsida</taxon>
        <taxon>eudicotyledons</taxon>
        <taxon>Gunneridae</taxon>
        <taxon>Pentapetalae</taxon>
        <taxon>asterids</taxon>
        <taxon>lamiids</taxon>
        <taxon>Lamiales</taxon>
        <taxon>Plantaginaceae</taxon>
        <taxon>Cheloneae</taxon>
        <taxon>Penstemon</taxon>
    </lineage>
</organism>
<dbReference type="AlphaFoldDB" id="A0ABD3T9N2"/>
<sequence>MDSIAAEKVEVNDDVLTSILVRLPPKSVFRFRCVSYKWYNMIADPYFLKSYSAITTKHPLSGERLLPFAQLTNMHLVDLKGFINSSNGLILLGRSFLSTTYYQVLNPLTQKCVSLPPRKKFTNQKYRYRETSIGLVTGTWAISTLVSTAISLVSFDLPPLVFHGVVHWCKNNLRLIMLPSCAGYSNSSFTRSESDDFLWYVTTDTHLAIGFWMLPKNKEESYRGSNIIPANEWSLMHTIRPSSLQKEPIISLLQNINRSKLVWLEALISCNNRIVAVLMVGDILFLYNLESKSIESVLYSGGRPINWWYDYMETRYLSSYAL</sequence>
<keyword evidence="1" id="KW-0812">Transmembrane</keyword>
<evidence type="ECO:0000313" key="4">
    <source>
        <dbReference type="Proteomes" id="UP001634393"/>
    </source>
</evidence>
<reference evidence="3 4" key="1">
    <citation type="submission" date="2024-12" db="EMBL/GenBank/DDBJ databases">
        <title>The unique morphological basis and parallel evolutionary history of personate flowers in Penstemon.</title>
        <authorList>
            <person name="Depatie T.H."/>
            <person name="Wessinger C.A."/>
        </authorList>
    </citation>
    <scope>NUCLEOTIDE SEQUENCE [LARGE SCALE GENOMIC DNA]</scope>
    <source>
        <strain evidence="3">WTNN_2</strain>
        <tissue evidence="3">Leaf</tissue>
    </source>
</reference>
<name>A0ABD3T9N2_9LAMI</name>
<proteinExistence type="predicted"/>
<evidence type="ECO:0000259" key="2">
    <source>
        <dbReference type="SMART" id="SM00256"/>
    </source>
</evidence>
<feature type="domain" description="F-box" evidence="2">
    <location>
        <begin position="11"/>
        <end position="51"/>
    </location>
</feature>
<gene>
    <name evidence="3" type="ORF">ACJIZ3_008412</name>
</gene>
<dbReference type="PANTHER" id="PTHR31672">
    <property type="entry name" value="BNACNNG10540D PROTEIN"/>
    <property type="match status" value="1"/>
</dbReference>
<accession>A0ABD3T9N2</accession>
<dbReference type="InterPro" id="IPR050796">
    <property type="entry name" value="SCF_F-box_component"/>
</dbReference>
<comment type="caution">
    <text evidence="3">The sequence shown here is derived from an EMBL/GenBank/DDBJ whole genome shotgun (WGS) entry which is preliminary data.</text>
</comment>
<keyword evidence="1" id="KW-0472">Membrane</keyword>
<dbReference type="CDD" id="cd22157">
    <property type="entry name" value="F-box_AtFBW1-like"/>
    <property type="match status" value="1"/>
</dbReference>
<dbReference type="EMBL" id="JBJXBP010000004">
    <property type="protein sequence ID" value="KAL3833676.1"/>
    <property type="molecule type" value="Genomic_DNA"/>
</dbReference>
<dbReference type="SUPFAM" id="SSF81383">
    <property type="entry name" value="F-box domain"/>
    <property type="match status" value="1"/>
</dbReference>
<evidence type="ECO:0000313" key="3">
    <source>
        <dbReference type="EMBL" id="KAL3833676.1"/>
    </source>
</evidence>
<dbReference type="PANTHER" id="PTHR31672:SF9">
    <property type="entry name" value="F-BOX DOMAIN-CONTAINING PROTEIN"/>
    <property type="match status" value="1"/>
</dbReference>
<evidence type="ECO:0000256" key="1">
    <source>
        <dbReference type="SAM" id="Phobius"/>
    </source>
</evidence>
<feature type="transmembrane region" description="Helical" evidence="1">
    <location>
        <begin position="133"/>
        <end position="155"/>
    </location>
</feature>
<keyword evidence="1" id="KW-1133">Transmembrane helix</keyword>
<dbReference type="Pfam" id="PF00646">
    <property type="entry name" value="F-box"/>
    <property type="match status" value="1"/>
</dbReference>
<dbReference type="InterPro" id="IPR036047">
    <property type="entry name" value="F-box-like_dom_sf"/>
</dbReference>
<dbReference type="InterPro" id="IPR001810">
    <property type="entry name" value="F-box_dom"/>
</dbReference>
<keyword evidence="4" id="KW-1185">Reference proteome</keyword>